<organism evidence="2 3">
    <name type="scientific">Pseudoflavonifractor capillosus ATCC 29799</name>
    <dbReference type="NCBI Taxonomy" id="411467"/>
    <lineage>
        <taxon>Bacteria</taxon>
        <taxon>Bacillati</taxon>
        <taxon>Bacillota</taxon>
        <taxon>Clostridia</taxon>
        <taxon>Eubacteriales</taxon>
        <taxon>Oscillospiraceae</taxon>
        <taxon>Pseudoflavonifractor</taxon>
    </lineage>
</organism>
<dbReference type="AlphaFoldDB" id="A6NSP7"/>
<reference evidence="2 3" key="2">
    <citation type="submission" date="2007-06" db="EMBL/GenBank/DDBJ databases">
        <title>Draft genome sequence of Pseudoflavonifractor capillosus ATCC 29799.</title>
        <authorList>
            <person name="Sudarsanam P."/>
            <person name="Ley R."/>
            <person name="Guruge J."/>
            <person name="Turnbaugh P.J."/>
            <person name="Mahowald M."/>
            <person name="Liep D."/>
            <person name="Gordon J."/>
        </authorList>
    </citation>
    <scope>NUCLEOTIDE SEQUENCE [LARGE SCALE GENOMIC DNA]</scope>
    <source>
        <strain evidence="2 3">ATCC 29799</strain>
    </source>
</reference>
<accession>A6NSP7</accession>
<keyword evidence="1" id="KW-0472">Membrane</keyword>
<dbReference type="NCBIfam" id="TIGR02185">
    <property type="entry name" value="Trep_Strep"/>
    <property type="match status" value="1"/>
</dbReference>
<feature type="transmembrane region" description="Helical" evidence="1">
    <location>
        <begin position="159"/>
        <end position="179"/>
    </location>
</feature>
<reference evidence="2 3" key="1">
    <citation type="submission" date="2007-04" db="EMBL/GenBank/DDBJ databases">
        <authorList>
            <person name="Fulton L."/>
            <person name="Clifton S."/>
            <person name="Fulton B."/>
            <person name="Xu J."/>
            <person name="Minx P."/>
            <person name="Pepin K.H."/>
            <person name="Johnson M."/>
            <person name="Thiruvilangam P."/>
            <person name="Bhonagiri V."/>
            <person name="Nash W.E."/>
            <person name="Mardis E.R."/>
            <person name="Wilson R.K."/>
        </authorList>
    </citation>
    <scope>NUCLEOTIDE SEQUENCE [LARGE SCALE GENOMIC DNA]</scope>
    <source>
        <strain evidence="2 3">ATCC 29799</strain>
    </source>
</reference>
<evidence type="ECO:0000313" key="2">
    <source>
        <dbReference type="EMBL" id="EDN00874.1"/>
    </source>
</evidence>
<name>A6NSP7_9FIRM</name>
<evidence type="ECO:0000313" key="3">
    <source>
        <dbReference type="Proteomes" id="UP000003639"/>
    </source>
</evidence>
<feature type="transmembrane region" description="Helical" evidence="1">
    <location>
        <begin position="12"/>
        <end position="32"/>
    </location>
</feature>
<dbReference type="OrthoDB" id="9781459at2"/>
<feature type="transmembrane region" description="Helical" evidence="1">
    <location>
        <begin position="69"/>
        <end position="95"/>
    </location>
</feature>
<keyword evidence="1" id="KW-1133">Transmembrane helix</keyword>
<dbReference type="Pfam" id="PF09605">
    <property type="entry name" value="Trep_Strep"/>
    <property type="match status" value="1"/>
</dbReference>
<feature type="transmembrane region" description="Helical" evidence="1">
    <location>
        <begin position="38"/>
        <end position="57"/>
    </location>
</feature>
<sequence>MKSKLTTKDLIAAGAFAAIYLVLLTVLAVMVLPIVPVLYLATPLIAGIVLGTVYLLYCVKVPKTGTIFILALLVGAITSMASIYPLIAAAVWGVVAEGIAAGKRRRSPNALAASYCVFNLTSMGPFFSLLLAKDAFLSTCVTYYGQEYADTIDRLTPDWIIAVFVVLALLGGILGGMFGKKLLKKHFAKVGAV</sequence>
<gene>
    <name evidence="2" type="ORF">BACCAP_01226</name>
</gene>
<keyword evidence="1" id="KW-0812">Transmembrane</keyword>
<dbReference type="EMBL" id="AAXG02000009">
    <property type="protein sequence ID" value="EDN00874.1"/>
    <property type="molecule type" value="Genomic_DNA"/>
</dbReference>
<keyword evidence="3" id="KW-1185">Reference proteome</keyword>
<dbReference type="Proteomes" id="UP000003639">
    <property type="component" value="Unassembled WGS sequence"/>
</dbReference>
<dbReference type="InterPro" id="IPR011733">
    <property type="entry name" value="CHP02185_IM"/>
</dbReference>
<evidence type="ECO:0008006" key="4">
    <source>
        <dbReference type="Google" id="ProtNLM"/>
    </source>
</evidence>
<comment type="caution">
    <text evidence="2">The sequence shown here is derived from an EMBL/GenBank/DDBJ whole genome shotgun (WGS) entry which is preliminary data.</text>
</comment>
<dbReference type="RefSeq" id="WP_006571774.1">
    <property type="nucleotide sequence ID" value="NZ_AAXG02000009.1"/>
</dbReference>
<dbReference type="STRING" id="411467.BACCAP_01226"/>
<proteinExistence type="predicted"/>
<protein>
    <recommendedName>
        <fullName evidence="4">TIGR02185 family protein</fullName>
    </recommendedName>
</protein>
<dbReference type="eggNOG" id="ENOG5030166">
    <property type="taxonomic scope" value="Bacteria"/>
</dbReference>
<evidence type="ECO:0000256" key="1">
    <source>
        <dbReference type="SAM" id="Phobius"/>
    </source>
</evidence>